<feature type="domain" description="Copine C-terminal" evidence="2">
    <location>
        <begin position="2"/>
        <end position="109"/>
    </location>
</feature>
<dbReference type="InterPro" id="IPR010734">
    <property type="entry name" value="Copine_C"/>
</dbReference>
<dbReference type="InterPro" id="IPR036465">
    <property type="entry name" value="vWFA_dom_sf"/>
</dbReference>
<proteinExistence type="predicted"/>
<evidence type="ECO:0000259" key="2">
    <source>
        <dbReference type="Pfam" id="PF07002"/>
    </source>
</evidence>
<dbReference type="EMBL" id="HBIV01025275">
    <property type="protein sequence ID" value="CAE0666518.1"/>
    <property type="molecule type" value="Transcribed_RNA"/>
</dbReference>
<dbReference type="GO" id="GO:0005544">
    <property type="term" value="F:calcium-dependent phospholipid binding"/>
    <property type="evidence" value="ECO:0007669"/>
    <property type="project" value="InterPro"/>
</dbReference>
<reference evidence="3" key="1">
    <citation type="submission" date="2021-01" db="EMBL/GenBank/DDBJ databases">
        <authorList>
            <person name="Corre E."/>
            <person name="Pelletier E."/>
            <person name="Niang G."/>
            <person name="Scheremetjew M."/>
            <person name="Finn R."/>
            <person name="Kale V."/>
            <person name="Holt S."/>
            <person name="Cochrane G."/>
            <person name="Meng A."/>
            <person name="Brown T."/>
            <person name="Cohen L."/>
        </authorList>
    </citation>
    <scope>NUCLEOTIDE SEQUENCE</scope>
    <source>
        <strain evidence="3">CCCM811</strain>
    </source>
</reference>
<dbReference type="GO" id="GO:0005886">
    <property type="term" value="C:plasma membrane"/>
    <property type="evidence" value="ECO:0007669"/>
    <property type="project" value="TreeGrafter"/>
</dbReference>
<dbReference type="PANTHER" id="PTHR10857:SF106">
    <property type="entry name" value="C2 DOMAIN-CONTAINING PROTEIN"/>
    <property type="match status" value="1"/>
</dbReference>
<gene>
    <name evidence="3" type="ORF">LGLO00237_LOCUS18130</name>
</gene>
<feature type="compositionally biased region" description="Low complexity" evidence="1">
    <location>
        <begin position="232"/>
        <end position="250"/>
    </location>
</feature>
<dbReference type="SUPFAM" id="SSF53300">
    <property type="entry name" value="vWA-like"/>
    <property type="match status" value="1"/>
</dbReference>
<feature type="region of interest" description="Disordered" evidence="1">
    <location>
        <begin position="232"/>
        <end position="266"/>
    </location>
</feature>
<dbReference type="AlphaFoldDB" id="A0A7S3YYY7"/>
<organism evidence="3">
    <name type="scientific">Lotharella globosa</name>
    <dbReference type="NCBI Taxonomy" id="91324"/>
    <lineage>
        <taxon>Eukaryota</taxon>
        <taxon>Sar</taxon>
        <taxon>Rhizaria</taxon>
        <taxon>Cercozoa</taxon>
        <taxon>Chlorarachniophyceae</taxon>
        <taxon>Lotharella</taxon>
    </lineage>
</organism>
<dbReference type="InterPro" id="IPR045052">
    <property type="entry name" value="Copine"/>
</dbReference>
<dbReference type="Pfam" id="PF07002">
    <property type="entry name" value="Copine"/>
    <property type="match status" value="1"/>
</dbReference>
<protein>
    <recommendedName>
        <fullName evidence="2">Copine C-terminal domain-containing protein</fullName>
    </recommendedName>
</protein>
<evidence type="ECO:0000256" key="1">
    <source>
        <dbReference type="SAM" id="MobiDB-lite"/>
    </source>
</evidence>
<evidence type="ECO:0000313" key="3">
    <source>
        <dbReference type="EMBL" id="CAE0666518.1"/>
    </source>
</evidence>
<sequence>MQAYTVLVILTDGCIDDMRQTTDTLVQMSKLPISVVIVGVGSANFAAMEKLDGDDHVLRATNGQRAARDIVQFVPMRDFKRDPYGLTDATLAEIPGQMLQFAKSRKVPPHPVVEGKWRNPDPPLAQGSVEDSKSGVPLTQVGGLFPQTAPPAQPHYYPQQARPVQGVPVQQPTVVQVGAPGQPVWQAGQPVQPVYSATPQPQYVSQQPAVPVQPATVQPAYVQQPATYAPPATGQYQYGPYGGQPSAPAPVNNATPAYYQPPPPPA</sequence>
<accession>A0A7S3YYY7</accession>
<name>A0A7S3YYY7_9EUKA</name>
<dbReference type="PANTHER" id="PTHR10857">
    <property type="entry name" value="COPINE"/>
    <property type="match status" value="1"/>
</dbReference>
<dbReference type="GO" id="GO:0071277">
    <property type="term" value="P:cellular response to calcium ion"/>
    <property type="evidence" value="ECO:0007669"/>
    <property type="project" value="TreeGrafter"/>
</dbReference>